<dbReference type="GO" id="GO:0008168">
    <property type="term" value="F:methyltransferase activity"/>
    <property type="evidence" value="ECO:0007669"/>
    <property type="project" value="UniProtKB-KW"/>
</dbReference>
<keyword evidence="2 4" id="KW-0808">Transferase</keyword>
<dbReference type="CDD" id="cd02440">
    <property type="entry name" value="AdoMet_MTases"/>
    <property type="match status" value="1"/>
</dbReference>
<dbReference type="PANTHER" id="PTHR43861">
    <property type="entry name" value="TRANS-ACONITATE 2-METHYLTRANSFERASE-RELATED"/>
    <property type="match status" value="1"/>
</dbReference>
<accession>A0ABW4MMD2</accession>
<organism evidence="4 5">
    <name type="scientific">Fredinandcohnia salidurans</name>
    <dbReference type="NCBI Taxonomy" id="2595041"/>
    <lineage>
        <taxon>Bacteria</taxon>
        <taxon>Bacillati</taxon>
        <taxon>Bacillota</taxon>
        <taxon>Bacilli</taxon>
        <taxon>Bacillales</taxon>
        <taxon>Bacillaceae</taxon>
        <taxon>Fredinandcohnia</taxon>
    </lineage>
</organism>
<dbReference type="GO" id="GO:0032259">
    <property type="term" value="P:methylation"/>
    <property type="evidence" value="ECO:0007669"/>
    <property type="project" value="UniProtKB-KW"/>
</dbReference>
<feature type="domain" description="Methyltransferase" evidence="3">
    <location>
        <begin position="41"/>
        <end position="136"/>
    </location>
</feature>
<name>A0ABW4MMD2_9BACI</name>
<dbReference type="EC" id="2.1.1.-" evidence="4"/>
<evidence type="ECO:0000259" key="3">
    <source>
        <dbReference type="Pfam" id="PF13649"/>
    </source>
</evidence>
<dbReference type="Proteomes" id="UP001597227">
    <property type="component" value="Unassembled WGS sequence"/>
</dbReference>
<reference evidence="5" key="1">
    <citation type="journal article" date="2019" name="Int. J. Syst. Evol. Microbiol.">
        <title>The Global Catalogue of Microorganisms (GCM) 10K type strain sequencing project: providing services to taxonomists for standard genome sequencing and annotation.</title>
        <authorList>
            <consortium name="The Broad Institute Genomics Platform"/>
            <consortium name="The Broad Institute Genome Sequencing Center for Infectious Disease"/>
            <person name="Wu L."/>
            <person name="Ma J."/>
        </authorList>
    </citation>
    <scope>NUCLEOTIDE SEQUENCE [LARGE SCALE GENOMIC DNA]</scope>
    <source>
        <strain evidence="5">CCUG 15531</strain>
    </source>
</reference>
<evidence type="ECO:0000313" key="5">
    <source>
        <dbReference type="Proteomes" id="UP001597227"/>
    </source>
</evidence>
<keyword evidence="1 4" id="KW-0489">Methyltransferase</keyword>
<dbReference type="Pfam" id="PF13649">
    <property type="entry name" value="Methyltransf_25"/>
    <property type="match status" value="1"/>
</dbReference>
<keyword evidence="5" id="KW-1185">Reference proteome</keyword>
<dbReference type="RefSeq" id="WP_388036831.1">
    <property type="nucleotide sequence ID" value="NZ_JBHUEK010000010.1"/>
</dbReference>
<proteinExistence type="predicted"/>
<protein>
    <submittedName>
        <fullName evidence="4">Class I SAM-dependent methyltransferase</fullName>
        <ecNumber evidence="4">2.1.1.-</ecNumber>
    </submittedName>
</protein>
<evidence type="ECO:0000256" key="1">
    <source>
        <dbReference type="ARBA" id="ARBA00022603"/>
    </source>
</evidence>
<evidence type="ECO:0000256" key="2">
    <source>
        <dbReference type="ARBA" id="ARBA00022679"/>
    </source>
</evidence>
<dbReference type="Gene3D" id="2.20.25.110">
    <property type="entry name" value="S-adenosyl-L-methionine-dependent methyltransferases"/>
    <property type="match status" value="1"/>
</dbReference>
<sequence length="257" mass="29811">MNPFDNFEEYKDPVLYDRENDPFQDDVEFIKKWAKKVNGPIIDLACGTGRATIPLAEAGHSLIGVDINNGMLTQAKKKTEHTDLNIEWIEQDCTNLQLGVKSPLIFIVGNSLQHFLTNEEQDQLLTSVHSHLEKEGIFIFGTRFPSLDELLQPPTEEYWRSYKDETGKTVDVYMISNYDTLQQVQHYITIRRQKDDSGKTVGEQKSNIKLRYVFPQEMNRLLKQNGFEILGVYKDWNESLLTQDSHQMIYVCRKVSE</sequence>
<dbReference type="EMBL" id="JBHUEK010000010">
    <property type="protein sequence ID" value="MFD1778553.1"/>
    <property type="molecule type" value="Genomic_DNA"/>
</dbReference>
<comment type="caution">
    <text evidence="4">The sequence shown here is derived from an EMBL/GenBank/DDBJ whole genome shotgun (WGS) entry which is preliminary data.</text>
</comment>
<dbReference type="InterPro" id="IPR029063">
    <property type="entry name" value="SAM-dependent_MTases_sf"/>
</dbReference>
<dbReference type="SUPFAM" id="SSF53335">
    <property type="entry name" value="S-adenosyl-L-methionine-dependent methyltransferases"/>
    <property type="match status" value="1"/>
</dbReference>
<dbReference type="InterPro" id="IPR041698">
    <property type="entry name" value="Methyltransf_25"/>
</dbReference>
<gene>
    <name evidence="4" type="ORF">ACFSFW_07725</name>
</gene>
<dbReference type="PANTHER" id="PTHR43861:SF1">
    <property type="entry name" value="TRANS-ACONITATE 2-METHYLTRANSFERASE"/>
    <property type="match status" value="1"/>
</dbReference>
<dbReference type="Gene3D" id="3.40.50.150">
    <property type="entry name" value="Vaccinia Virus protein VP39"/>
    <property type="match status" value="1"/>
</dbReference>
<evidence type="ECO:0000313" key="4">
    <source>
        <dbReference type="EMBL" id="MFD1778553.1"/>
    </source>
</evidence>